<dbReference type="EMBL" id="BAABIC010000001">
    <property type="protein sequence ID" value="GAA4674818.1"/>
    <property type="molecule type" value="Genomic_DNA"/>
</dbReference>
<evidence type="ECO:0000313" key="2">
    <source>
        <dbReference type="EMBL" id="GAA4674818.1"/>
    </source>
</evidence>
<proteinExistence type="predicted"/>
<evidence type="ECO:0000259" key="1">
    <source>
        <dbReference type="Pfam" id="PF04480"/>
    </source>
</evidence>
<organism evidence="2 3">
    <name type="scientific">Pseudonocardia yuanmonensis</name>
    <dbReference type="NCBI Taxonomy" id="1095914"/>
    <lineage>
        <taxon>Bacteria</taxon>
        <taxon>Bacillati</taxon>
        <taxon>Actinomycetota</taxon>
        <taxon>Actinomycetes</taxon>
        <taxon>Pseudonocardiales</taxon>
        <taxon>Pseudonocardiaceae</taxon>
        <taxon>Pseudonocardia</taxon>
    </lineage>
</organism>
<dbReference type="InterPro" id="IPR007569">
    <property type="entry name" value="DUF559"/>
</dbReference>
<dbReference type="Proteomes" id="UP001500325">
    <property type="component" value="Unassembled WGS sequence"/>
</dbReference>
<feature type="domain" description="DUF559" evidence="1">
    <location>
        <begin position="237"/>
        <end position="296"/>
    </location>
</feature>
<reference evidence="3" key="1">
    <citation type="journal article" date="2019" name="Int. J. Syst. Evol. Microbiol.">
        <title>The Global Catalogue of Microorganisms (GCM) 10K type strain sequencing project: providing services to taxonomists for standard genome sequencing and annotation.</title>
        <authorList>
            <consortium name="The Broad Institute Genomics Platform"/>
            <consortium name="The Broad Institute Genome Sequencing Center for Infectious Disease"/>
            <person name="Wu L."/>
            <person name="Ma J."/>
        </authorList>
    </citation>
    <scope>NUCLEOTIDE SEQUENCE [LARGE SCALE GENOMIC DNA]</scope>
    <source>
        <strain evidence="3">JCM 18055</strain>
    </source>
</reference>
<name>A0ABP8VXL2_9PSEU</name>
<comment type="caution">
    <text evidence="2">The sequence shown here is derived from an EMBL/GenBank/DDBJ whole genome shotgun (WGS) entry which is preliminary data.</text>
</comment>
<keyword evidence="3" id="KW-1185">Reference proteome</keyword>
<dbReference type="Pfam" id="PF04480">
    <property type="entry name" value="DUF559"/>
    <property type="match status" value="1"/>
</dbReference>
<sequence>MVAGERAGVLDSPFRGSDAVRAGLITRGLLRGPRFVRVFPDVYLPADIQPTFEMRSRAAFLHVERRGGVLAGYSAAQLLAASCEPRGAAAEVLVPAHIPRHRGLLVHQGTVAPEDLHRVVPPGGRGVLVTGRERTAWDLARRLDLVEAVVAVDALARPARPGGPLRFEPAALLDRWAANPGARGVRRLDRVVALAAPRAESPMETRLRLVLVLGELPPPVVQYVLCAADGRVVARLDLAYPQARLALEYDGGDHDDVLDRERDLRTGALGWHTMRFRAADILRRPERTLALVREQLAHRSALFTAERELRAR</sequence>
<accession>A0ABP8VXL2</accession>
<evidence type="ECO:0000313" key="3">
    <source>
        <dbReference type="Proteomes" id="UP001500325"/>
    </source>
</evidence>
<gene>
    <name evidence="2" type="ORF">GCM10023215_03170</name>
</gene>
<protein>
    <recommendedName>
        <fullName evidence="1">DUF559 domain-containing protein</fullName>
    </recommendedName>
</protein>